<name>A0ABW5U8L9_9SPHI</name>
<evidence type="ECO:0000256" key="1">
    <source>
        <dbReference type="SAM" id="SignalP"/>
    </source>
</evidence>
<keyword evidence="1" id="KW-0732">Signal</keyword>
<comment type="caution">
    <text evidence="2">The sequence shown here is derived from an EMBL/GenBank/DDBJ whole genome shotgun (WGS) entry which is preliminary data.</text>
</comment>
<evidence type="ECO:0000313" key="2">
    <source>
        <dbReference type="EMBL" id="MFD2742264.1"/>
    </source>
</evidence>
<feature type="signal peptide" evidence="1">
    <location>
        <begin position="1"/>
        <end position="21"/>
    </location>
</feature>
<accession>A0ABW5U8L9</accession>
<organism evidence="2 3">
    <name type="scientific">Sphingobacterium populi</name>
    <dbReference type="NCBI Taxonomy" id="1812824"/>
    <lineage>
        <taxon>Bacteria</taxon>
        <taxon>Pseudomonadati</taxon>
        <taxon>Bacteroidota</taxon>
        <taxon>Sphingobacteriia</taxon>
        <taxon>Sphingobacteriales</taxon>
        <taxon>Sphingobacteriaceae</taxon>
        <taxon>Sphingobacterium</taxon>
    </lineage>
</organism>
<protein>
    <recommendedName>
        <fullName evidence="4">Lipoprotein</fullName>
    </recommendedName>
</protein>
<dbReference type="PROSITE" id="PS51257">
    <property type="entry name" value="PROKAR_LIPOPROTEIN"/>
    <property type="match status" value="1"/>
</dbReference>
<feature type="chain" id="PRO_5045773094" description="Lipoprotein" evidence="1">
    <location>
        <begin position="22"/>
        <end position="185"/>
    </location>
</feature>
<gene>
    <name evidence="2" type="ORF">ACFSQ6_02540</name>
</gene>
<sequence>MTKYSLIIIALGLLVTSCQSASVKETEDEMFVVNELFLLRTEGMALCDIASSNNPSPEIQMACEKLRNYYTGTQEDFVYLCDGRSVALEQEDFDLIWKHLDTQLTKDSMQFEIAFIELSADNLLRSIALHELILQRKDWEDIMYYAFKSLPELYKQQGALTQLKESRVAEKSREKMEVKNAALSL</sequence>
<keyword evidence="3" id="KW-1185">Reference proteome</keyword>
<evidence type="ECO:0000313" key="3">
    <source>
        <dbReference type="Proteomes" id="UP001597418"/>
    </source>
</evidence>
<evidence type="ECO:0008006" key="4">
    <source>
        <dbReference type="Google" id="ProtNLM"/>
    </source>
</evidence>
<dbReference type="RefSeq" id="WP_066753835.1">
    <property type="nucleotide sequence ID" value="NZ_JBHUMB010000005.1"/>
</dbReference>
<proteinExistence type="predicted"/>
<reference evidence="3" key="1">
    <citation type="journal article" date="2019" name="Int. J. Syst. Evol. Microbiol.">
        <title>The Global Catalogue of Microorganisms (GCM) 10K type strain sequencing project: providing services to taxonomists for standard genome sequencing and annotation.</title>
        <authorList>
            <consortium name="The Broad Institute Genomics Platform"/>
            <consortium name="The Broad Institute Genome Sequencing Center for Infectious Disease"/>
            <person name="Wu L."/>
            <person name="Ma J."/>
        </authorList>
    </citation>
    <scope>NUCLEOTIDE SEQUENCE [LARGE SCALE GENOMIC DNA]</scope>
    <source>
        <strain evidence="3">KCTC 42247</strain>
    </source>
</reference>
<dbReference type="EMBL" id="JBHUMB010000005">
    <property type="protein sequence ID" value="MFD2742264.1"/>
    <property type="molecule type" value="Genomic_DNA"/>
</dbReference>
<dbReference type="Proteomes" id="UP001597418">
    <property type="component" value="Unassembled WGS sequence"/>
</dbReference>